<accession>A0A369QJG4</accession>
<gene>
    <name evidence="1" type="ORF">AHMF7616_03674</name>
</gene>
<comment type="caution">
    <text evidence="1">The sequence shown here is derived from an EMBL/GenBank/DDBJ whole genome shotgun (WGS) entry which is preliminary data.</text>
</comment>
<evidence type="ECO:0000313" key="1">
    <source>
        <dbReference type="EMBL" id="RDC65051.1"/>
    </source>
</evidence>
<sequence>MASIFLLPPTVTGPVTTLSLNVLVVGCVAGATVQLYRNGNKLGNDELADYTGNATITVSSLNLKAGEKITAKQSQINGVGVLEESDPSPDMYAQIVMAIPTNLPPLLFLSNIHSCVDYIIVGGAIPGATVYINDENGNIGFELAIGTEVSVSIQSKNPLKIDGILKAYQEVSSGKSPKTPSLPVAAIPIKERVLEAPFVMPPLYECDTAVSVTGIMDGASVNLKSNVSGGGLYPFIGNAALLGTLPLKFNENLTAIQFFRRCGIESGESTQVPVLKLTHLPTPRALHPLCHGATSFTATDLVAGAKISVYIGINTGGGSTSSSLIGQATANGTTQTFPLPTTTFPTGQPADFIQISQERCSVGSLFLHNTLFSSIPGLAPPPILAEMFECSRMVEISNLTPGTTLLLTSNNADWPTLAAPMYVTSSRMQVKLYRTLKAFEEVTAELKGCNTGAISKVTRTVEALTILAAPEVMVTRLWQDFVRVKCVPGAQVHVYINEKWRGRAEAVTSVVKVPVGKLGREDKITALQTICTRISDMSFPPMQVSLGQLVAQHQPSEVIKNANPQNVSVQVFDADFKFNLPATIQMPGATFPANTVFPWLFPIGQSSPATSVHLTDYESVSLTWNLKDPPPPPPPDAPAKLTLSVTSGIGVTFKKVDWTLFIRQSLGGALTPFPGGTGNGTSAAISLPTPSPPPIFYYVSCECNFEIDKVAYKADVIIHPYSDDPAKAIIEWRGNPLQANFQLQSDFIYSSDNNGNITGKIFYYLRLINVV</sequence>
<dbReference type="AlphaFoldDB" id="A0A369QJG4"/>
<name>A0A369QJG4_9BACT</name>
<dbReference type="EMBL" id="QASA01000001">
    <property type="protein sequence ID" value="RDC65051.1"/>
    <property type="molecule type" value="Genomic_DNA"/>
</dbReference>
<dbReference type="RefSeq" id="WP_115374120.1">
    <property type="nucleotide sequence ID" value="NZ_QASA01000001.1"/>
</dbReference>
<organism evidence="1 2">
    <name type="scientific">Adhaeribacter pallidiroseus</name>
    <dbReference type="NCBI Taxonomy" id="2072847"/>
    <lineage>
        <taxon>Bacteria</taxon>
        <taxon>Pseudomonadati</taxon>
        <taxon>Bacteroidota</taxon>
        <taxon>Cytophagia</taxon>
        <taxon>Cytophagales</taxon>
        <taxon>Hymenobacteraceae</taxon>
        <taxon>Adhaeribacter</taxon>
    </lineage>
</organism>
<reference evidence="1 2" key="1">
    <citation type="submission" date="2018-04" db="EMBL/GenBank/DDBJ databases">
        <title>Adhaeribacter sp. HMF7616 genome sequencing and assembly.</title>
        <authorList>
            <person name="Kang H."/>
            <person name="Kang J."/>
            <person name="Cha I."/>
            <person name="Kim H."/>
            <person name="Joh K."/>
        </authorList>
    </citation>
    <scope>NUCLEOTIDE SEQUENCE [LARGE SCALE GENOMIC DNA]</scope>
    <source>
        <strain evidence="1 2">HMF7616</strain>
    </source>
</reference>
<dbReference type="Proteomes" id="UP000253919">
    <property type="component" value="Unassembled WGS sequence"/>
</dbReference>
<keyword evidence="2" id="KW-1185">Reference proteome</keyword>
<dbReference type="OrthoDB" id="8673369at2"/>
<proteinExistence type="predicted"/>
<evidence type="ECO:0000313" key="2">
    <source>
        <dbReference type="Proteomes" id="UP000253919"/>
    </source>
</evidence>
<protein>
    <submittedName>
        <fullName evidence="1">Uncharacterized protein</fullName>
    </submittedName>
</protein>